<dbReference type="InterPro" id="IPR036249">
    <property type="entry name" value="Thioredoxin-like_sf"/>
</dbReference>
<sequence>MDSTPAVGPAATDAEVRLTLYTSAFCEPCMQTRAVLAEAARLVPRLRVTERDVAGNLESAEADGIRSTPTVIVAGPAGDEVFRAEGVPTLNQVLLAAAKAL</sequence>
<dbReference type="EMBL" id="JAROCF010000001">
    <property type="protein sequence ID" value="MDN4615092.1"/>
    <property type="molecule type" value="Genomic_DNA"/>
</dbReference>
<dbReference type="Gene3D" id="3.40.30.10">
    <property type="entry name" value="Glutaredoxin"/>
    <property type="match status" value="1"/>
</dbReference>
<keyword evidence="2" id="KW-1185">Reference proteome</keyword>
<accession>A0ABT8KF25</accession>
<protein>
    <submittedName>
        <fullName evidence="1">Thioredoxin family protein</fullName>
    </submittedName>
</protein>
<gene>
    <name evidence="1" type="ORF">P5G50_11590</name>
</gene>
<dbReference type="Proteomes" id="UP001174208">
    <property type="component" value="Unassembled WGS sequence"/>
</dbReference>
<name>A0ABT8KF25_9MICO</name>
<dbReference type="SUPFAM" id="SSF52833">
    <property type="entry name" value="Thioredoxin-like"/>
    <property type="match status" value="1"/>
</dbReference>
<organism evidence="1 2">
    <name type="scientific">Leifsonia williamsii</name>
    <dbReference type="NCBI Taxonomy" id="3035919"/>
    <lineage>
        <taxon>Bacteria</taxon>
        <taxon>Bacillati</taxon>
        <taxon>Actinomycetota</taxon>
        <taxon>Actinomycetes</taxon>
        <taxon>Micrococcales</taxon>
        <taxon>Microbacteriaceae</taxon>
        <taxon>Leifsonia</taxon>
    </lineage>
</organism>
<dbReference type="CDD" id="cd02947">
    <property type="entry name" value="TRX_family"/>
    <property type="match status" value="1"/>
</dbReference>
<reference evidence="1" key="1">
    <citation type="submission" date="2023-06" db="EMBL/GenBank/DDBJ databases">
        <title>MT1 and MT2 Draft Genomes of Novel Species.</title>
        <authorList>
            <person name="Venkateswaran K."/>
        </authorList>
    </citation>
    <scope>NUCLEOTIDE SEQUENCE</scope>
    <source>
        <strain evidence="1">F6_8S_P_1B</strain>
    </source>
</reference>
<evidence type="ECO:0000313" key="1">
    <source>
        <dbReference type="EMBL" id="MDN4615092.1"/>
    </source>
</evidence>
<evidence type="ECO:0000313" key="2">
    <source>
        <dbReference type="Proteomes" id="UP001174208"/>
    </source>
</evidence>
<proteinExistence type="predicted"/>
<comment type="caution">
    <text evidence="1">The sequence shown here is derived from an EMBL/GenBank/DDBJ whole genome shotgun (WGS) entry which is preliminary data.</text>
</comment>
<dbReference type="RefSeq" id="WP_301208824.1">
    <property type="nucleotide sequence ID" value="NZ_JAROCF010000001.1"/>
</dbReference>